<dbReference type="InterPro" id="IPR036010">
    <property type="entry name" value="2Fe-2S_ferredoxin-like_sf"/>
</dbReference>
<dbReference type="SUPFAM" id="SSF46548">
    <property type="entry name" value="alpha-helical ferredoxin"/>
    <property type="match status" value="1"/>
</dbReference>
<keyword evidence="5 11" id="KW-0001">2Fe-2S</keyword>
<dbReference type="Proteomes" id="UP001277761">
    <property type="component" value="Unassembled WGS sequence"/>
</dbReference>
<reference evidence="15 16" key="1">
    <citation type="submission" date="2023-11" db="EMBL/GenBank/DDBJ databases">
        <authorList>
            <person name="Xu M."/>
            <person name="Jiang T."/>
        </authorList>
    </citation>
    <scope>NUCLEOTIDE SEQUENCE [LARGE SCALE GENOMIC DNA]</scope>
    <source>
        <strain evidence="15 16">SD</strain>
    </source>
</reference>
<evidence type="ECO:0000313" key="15">
    <source>
        <dbReference type="EMBL" id="MDX8151165.1"/>
    </source>
</evidence>
<accession>A0ABU4VH70</accession>
<dbReference type="InterPro" id="IPR009051">
    <property type="entry name" value="Helical_ferredxn"/>
</dbReference>
<evidence type="ECO:0000256" key="6">
    <source>
        <dbReference type="ARBA" id="ARBA00022723"/>
    </source>
</evidence>
<keyword evidence="4" id="KW-0816">Tricarboxylic acid cycle</keyword>
<dbReference type="PROSITE" id="PS51085">
    <property type="entry name" value="2FE2S_FER_2"/>
    <property type="match status" value="1"/>
</dbReference>
<comment type="catalytic activity">
    <reaction evidence="11">
        <text>a menaquinone + succinate = a menaquinol + fumarate</text>
        <dbReference type="Rhea" id="RHEA:27834"/>
        <dbReference type="Rhea" id="RHEA-COMP:9537"/>
        <dbReference type="Rhea" id="RHEA-COMP:9539"/>
        <dbReference type="ChEBI" id="CHEBI:16374"/>
        <dbReference type="ChEBI" id="CHEBI:18151"/>
        <dbReference type="ChEBI" id="CHEBI:29806"/>
        <dbReference type="ChEBI" id="CHEBI:30031"/>
        <dbReference type="EC" id="1.3.5.1"/>
    </reaction>
</comment>
<keyword evidence="7" id="KW-0560">Oxidoreductase</keyword>
<evidence type="ECO:0000256" key="1">
    <source>
        <dbReference type="ARBA" id="ARBA00005163"/>
    </source>
</evidence>
<comment type="cofactor">
    <cofactor evidence="11">
        <name>[3Fe-4S] cluster</name>
        <dbReference type="ChEBI" id="CHEBI:21137"/>
    </cofactor>
    <text evidence="11">Binds 1 [3Fe-4S] cluster.</text>
</comment>
<dbReference type="CDD" id="cd00207">
    <property type="entry name" value="fer2"/>
    <property type="match status" value="1"/>
</dbReference>
<evidence type="ECO:0000259" key="13">
    <source>
        <dbReference type="PROSITE" id="PS51085"/>
    </source>
</evidence>
<evidence type="ECO:0000313" key="16">
    <source>
        <dbReference type="Proteomes" id="UP001277761"/>
    </source>
</evidence>
<dbReference type="SUPFAM" id="SSF54292">
    <property type="entry name" value="2Fe-2S ferredoxin-like"/>
    <property type="match status" value="1"/>
</dbReference>
<comment type="caution">
    <text evidence="15">The sequence shown here is derived from an EMBL/GenBank/DDBJ whole genome shotgun (WGS) entry which is preliminary data.</text>
</comment>
<dbReference type="PROSITE" id="PS00198">
    <property type="entry name" value="4FE4S_FER_1"/>
    <property type="match status" value="1"/>
</dbReference>
<dbReference type="Gene3D" id="1.10.1060.10">
    <property type="entry name" value="Alpha-helical ferredoxin"/>
    <property type="match status" value="1"/>
</dbReference>
<name>A0ABU4VH70_9ACTN</name>
<evidence type="ECO:0000256" key="2">
    <source>
        <dbReference type="ARBA" id="ARBA00009433"/>
    </source>
</evidence>
<sequence length="401" mass="44156">MSTIDHTTNGTTGADDAPEGIEQFTLRLRRYDPESGEAAYYEEFEIELEPHRSVLDGILQAKAQEDGSIGIRCSCRAAICGSCGTRINGQPGLACHTHLSEAMARSKDGKITVEPMGNMPVIKDLIVDMDAVHWKKQARVTPWLLPSEPLPEREHIVPRESMVDVTQSMACIQCGACVSDCLSMEIDPLFVGPAALAKTYRFVGDPRDSRHAERLSNLAEDPHGIYACTHCFKCVEACPKGVAPMNQIMRLRRIASQDHHIVDRNNGERHEMAIVNSVKRYGTLNEAKMVPDSYGGPLHPAAAKELLSSLPVITTALLRRKVTPKSALFHHKLPDQDQIKRIYREVGEREGRLEFNLYVEQPDEDDTAPTSHAERAGADEGSASPTPSKGLTEAETAQKDA</sequence>
<evidence type="ECO:0000256" key="7">
    <source>
        <dbReference type="ARBA" id="ARBA00023002"/>
    </source>
</evidence>
<gene>
    <name evidence="15" type="ORF">SK069_06145</name>
</gene>
<dbReference type="PANTHER" id="PTHR11921:SF29">
    <property type="entry name" value="SUCCINATE DEHYDROGENASE [UBIQUINONE] IRON-SULFUR SUBUNIT, MITOCHONDRIAL"/>
    <property type="match status" value="1"/>
</dbReference>
<comment type="similarity">
    <text evidence="2 11">Belongs to the succinate dehydrogenase/fumarate reductase iron-sulfur protein family.</text>
</comment>
<dbReference type="Gene3D" id="3.10.20.30">
    <property type="match status" value="1"/>
</dbReference>
<feature type="region of interest" description="Disordered" evidence="12">
    <location>
        <begin position="358"/>
        <end position="401"/>
    </location>
</feature>
<comment type="cofactor">
    <cofactor evidence="11">
        <name>[4Fe-4S] cluster</name>
        <dbReference type="ChEBI" id="CHEBI:49883"/>
    </cofactor>
    <text evidence="11">Binds 1 [4Fe-4S] cluster.</text>
</comment>
<dbReference type="InterPro" id="IPR025192">
    <property type="entry name" value="Succ_DH/fum_Rdtase_N"/>
</dbReference>
<comment type="pathway">
    <text evidence="1">Carbohydrate metabolism; tricarboxylic acid cycle.</text>
</comment>
<feature type="domain" description="2Fe-2S ferredoxin-type" evidence="13">
    <location>
        <begin position="24"/>
        <end position="117"/>
    </location>
</feature>
<evidence type="ECO:0000256" key="9">
    <source>
        <dbReference type="ARBA" id="ARBA00023014"/>
    </source>
</evidence>
<dbReference type="InterPro" id="IPR004489">
    <property type="entry name" value="Succ_DH/fum_Rdtase_Fe-S"/>
</dbReference>
<comment type="cofactor">
    <cofactor evidence="11">
        <name>[2Fe-2S] cluster</name>
        <dbReference type="ChEBI" id="CHEBI:190135"/>
    </cofactor>
    <text evidence="11">Binds 1 [2Fe-2S] cluster.</text>
</comment>
<keyword evidence="16" id="KW-1185">Reference proteome</keyword>
<dbReference type="Pfam" id="PF13085">
    <property type="entry name" value="Fer2_3"/>
    <property type="match status" value="1"/>
</dbReference>
<dbReference type="InterPro" id="IPR006058">
    <property type="entry name" value="2Fe2S_fd_BS"/>
</dbReference>
<dbReference type="PROSITE" id="PS51379">
    <property type="entry name" value="4FE4S_FER_2"/>
    <property type="match status" value="1"/>
</dbReference>
<keyword evidence="9 11" id="KW-0411">Iron-sulfur</keyword>
<dbReference type="InterPro" id="IPR012675">
    <property type="entry name" value="Beta-grasp_dom_sf"/>
</dbReference>
<evidence type="ECO:0000256" key="5">
    <source>
        <dbReference type="ARBA" id="ARBA00022714"/>
    </source>
</evidence>
<dbReference type="InterPro" id="IPR017900">
    <property type="entry name" value="4Fe4S_Fe_S_CS"/>
</dbReference>
<evidence type="ECO:0000259" key="14">
    <source>
        <dbReference type="PROSITE" id="PS51379"/>
    </source>
</evidence>
<dbReference type="InterPro" id="IPR001041">
    <property type="entry name" value="2Fe-2S_ferredoxin-type"/>
</dbReference>
<evidence type="ECO:0000256" key="12">
    <source>
        <dbReference type="SAM" id="MobiDB-lite"/>
    </source>
</evidence>
<dbReference type="PROSITE" id="PS00197">
    <property type="entry name" value="2FE2S_FER_1"/>
    <property type="match status" value="1"/>
</dbReference>
<dbReference type="InterPro" id="IPR050573">
    <property type="entry name" value="SDH/FRD_Iron-Sulfur"/>
</dbReference>
<feature type="domain" description="4Fe-4S ferredoxin-type" evidence="14">
    <location>
        <begin position="216"/>
        <end position="248"/>
    </location>
</feature>
<evidence type="ECO:0000256" key="3">
    <source>
        <dbReference type="ARBA" id="ARBA00022485"/>
    </source>
</evidence>
<evidence type="ECO:0000256" key="8">
    <source>
        <dbReference type="ARBA" id="ARBA00023004"/>
    </source>
</evidence>
<dbReference type="NCBIfam" id="TIGR00384">
    <property type="entry name" value="dhsB"/>
    <property type="match status" value="1"/>
</dbReference>
<evidence type="ECO:0000256" key="10">
    <source>
        <dbReference type="ARBA" id="ARBA00023291"/>
    </source>
</evidence>
<dbReference type="InterPro" id="IPR017896">
    <property type="entry name" value="4Fe4S_Fe-S-bd"/>
</dbReference>
<proteinExistence type="inferred from homology"/>
<keyword evidence="8 11" id="KW-0408">Iron</keyword>
<keyword evidence="3 11" id="KW-0004">4Fe-4S</keyword>
<dbReference type="EMBL" id="JAXAVX010000002">
    <property type="protein sequence ID" value="MDX8151165.1"/>
    <property type="molecule type" value="Genomic_DNA"/>
</dbReference>
<keyword evidence="10 11" id="KW-0003">3Fe-4S</keyword>
<protein>
    <recommendedName>
        <fullName evidence="11">Fumarate reductase iron-sulfur subunit</fullName>
        <ecNumber evidence="11">1.3.5.1</ecNumber>
    </recommendedName>
</protein>
<dbReference type="PANTHER" id="PTHR11921">
    <property type="entry name" value="SUCCINATE DEHYDROGENASE IRON-SULFUR PROTEIN"/>
    <property type="match status" value="1"/>
</dbReference>
<dbReference type="RefSeq" id="WP_319953317.1">
    <property type="nucleotide sequence ID" value="NZ_JAXAVX010000002.1"/>
</dbReference>
<keyword evidence="6 11" id="KW-0479">Metal-binding</keyword>
<dbReference type="EC" id="1.3.5.1" evidence="11"/>
<evidence type="ECO:0000256" key="11">
    <source>
        <dbReference type="RuleBase" id="RU361237"/>
    </source>
</evidence>
<evidence type="ECO:0000256" key="4">
    <source>
        <dbReference type="ARBA" id="ARBA00022532"/>
    </source>
</evidence>
<organism evidence="15 16">
    <name type="scientific">Patulibacter brassicae</name>
    <dbReference type="NCBI Taxonomy" id="1705717"/>
    <lineage>
        <taxon>Bacteria</taxon>
        <taxon>Bacillati</taxon>
        <taxon>Actinomycetota</taxon>
        <taxon>Thermoleophilia</taxon>
        <taxon>Solirubrobacterales</taxon>
        <taxon>Patulibacteraceae</taxon>
        <taxon>Patulibacter</taxon>
    </lineage>
</organism>
<dbReference type="Pfam" id="PF13183">
    <property type="entry name" value="Fer4_8"/>
    <property type="match status" value="1"/>
</dbReference>